<accession>A0A0F4YEY8</accession>
<dbReference type="STRING" id="1408163.A0A0F4YEY8"/>
<organism evidence="2 3">
    <name type="scientific">Rasamsonia emersonii (strain ATCC 16479 / CBS 393.64 / IMI 116815)</name>
    <dbReference type="NCBI Taxonomy" id="1408163"/>
    <lineage>
        <taxon>Eukaryota</taxon>
        <taxon>Fungi</taxon>
        <taxon>Dikarya</taxon>
        <taxon>Ascomycota</taxon>
        <taxon>Pezizomycotina</taxon>
        <taxon>Eurotiomycetes</taxon>
        <taxon>Eurotiomycetidae</taxon>
        <taxon>Eurotiales</taxon>
        <taxon>Trichocomaceae</taxon>
        <taxon>Rasamsonia</taxon>
    </lineage>
</organism>
<name>A0A0F4YEY8_RASE3</name>
<evidence type="ECO:0000256" key="1">
    <source>
        <dbReference type="SAM" id="MobiDB-lite"/>
    </source>
</evidence>
<dbReference type="RefSeq" id="XP_013322795.1">
    <property type="nucleotide sequence ID" value="XM_013467341.1"/>
</dbReference>
<dbReference type="AlphaFoldDB" id="A0A0F4YEY8"/>
<comment type="caution">
    <text evidence="2">The sequence shown here is derived from an EMBL/GenBank/DDBJ whole genome shotgun (WGS) entry which is preliminary data.</text>
</comment>
<sequence length="202" mass="22089">LTSASKPDSQPSQPAQPNGSNYYGAEQSLPYRTAAQSPDPRNQTPTGSRPFQQPPPSDSYQPVHHRPQSTYEHPQELGTSIYDSPVEQRHSYQPGAALQQGPPHHPPQQNQEHSPSVYSPEDNAPQPRHQYPSQQQQPPYPTSTAPAHQPPPTQQPPPIPTSSPQPTPYPALNAGQQAGGGYQPYQPPQTSSINSNPASYYR</sequence>
<feature type="compositionally biased region" description="Polar residues" evidence="1">
    <location>
        <begin position="34"/>
        <end position="51"/>
    </location>
</feature>
<reference evidence="2 3" key="1">
    <citation type="submission" date="2015-04" db="EMBL/GenBank/DDBJ databases">
        <authorList>
            <person name="Heijne W.H."/>
            <person name="Fedorova N.D."/>
            <person name="Nierman W.C."/>
            <person name="Vollebregt A.W."/>
            <person name="Zhao Z."/>
            <person name="Wu L."/>
            <person name="Kumar M."/>
            <person name="Stam H."/>
            <person name="van den Berg M.A."/>
            <person name="Pel H.J."/>
        </authorList>
    </citation>
    <scope>NUCLEOTIDE SEQUENCE [LARGE SCALE GENOMIC DNA]</scope>
    <source>
        <strain evidence="2 3">CBS 393.64</strain>
    </source>
</reference>
<feature type="compositionally biased region" description="Pro residues" evidence="1">
    <location>
        <begin position="148"/>
        <end position="169"/>
    </location>
</feature>
<feature type="compositionally biased region" description="Polar residues" evidence="1">
    <location>
        <begin position="68"/>
        <end position="82"/>
    </location>
</feature>
<dbReference type="GeneID" id="25313301"/>
<protein>
    <submittedName>
        <fullName evidence="2">Class E vacuolar protein-sorting machinery protein hse1</fullName>
    </submittedName>
</protein>
<evidence type="ECO:0000313" key="3">
    <source>
        <dbReference type="Proteomes" id="UP000053958"/>
    </source>
</evidence>
<feature type="compositionally biased region" description="Low complexity" evidence="1">
    <location>
        <begin position="99"/>
        <end position="115"/>
    </location>
</feature>
<keyword evidence="3" id="KW-1185">Reference proteome</keyword>
<dbReference type="OrthoDB" id="10255964at2759"/>
<feature type="compositionally biased region" description="Polar residues" evidence="1">
    <location>
        <begin position="190"/>
        <end position="202"/>
    </location>
</feature>
<dbReference type="Proteomes" id="UP000053958">
    <property type="component" value="Unassembled WGS sequence"/>
</dbReference>
<dbReference type="EMBL" id="LASV01000818">
    <property type="protein sequence ID" value="KKA16183.1"/>
    <property type="molecule type" value="Genomic_DNA"/>
</dbReference>
<feature type="compositionally biased region" description="Polar residues" evidence="1">
    <location>
        <begin position="1"/>
        <end position="21"/>
    </location>
</feature>
<feature type="region of interest" description="Disordered" evidence="1">
    <location>
        <begin position="1"/>
        <end position="202"/>
    </location>
</feature>
<proteinExistence type="predicted"/>
<evidence type="ECO:0000313" key="2">
    <source>
        <dbReference type="EMBL" id="KKA16183.1"/>
    </source>
</evidence>
<gene>
    <name evidence="2" type="ORF">T310_10231</name>
</gene>
<feature type="non-terminal residue" evidence="2">
    <location>
        <position position="1"/>
    </location>
</feature>
<feature type="compositionally biased region" description="Low complexity" evidence="1">
    <location>
        <begin position="125"/>
        <end position="147"/>
    </location>
</feature>